<feature type="region of interest" description="Disordered" evidence="1">
    <location>
        <begin position="49"/>
        <end position="72"/>
    </location>
</feature>
<dbReference type="AlphaFoldDB" id="A0A3D9YNQ1"/>
<accession>A0A3D9YNQ1</accession>
<dbReference type="EMBL" id="QUMO01000005">
    <property type="protein sequence ID" value="REF84187.1"/>
    <property type="molecule type" value="Genomic_DNA"/>
</dbReference>
<protein>
    <recommendedName>
        <fullName evidence="4">DUF2188 family protein</fullName>
    </recommendedName>
</protein>
<dbReference type="Proteomes" id="UP000256900">
    <property type="component" value="Unassembled WGS sequence"/>
</dbReference>
<evidence type="ECO:0008006" key="4">
    <source>
        <dbReference type="Google" id="ProtNLM"/>
    </source>
</evidence>
<evidence type="ECO:0000256" key="1">
    <source>
        <dbReference type="SAM" id="MobiDB-lite"/>
    </source>
</evidence>
<proteinExistence type="predicted"/>
<reference evidence="2 3" key="1">
    <citation type="submission" date="2018-08" db="EMBL/GenBank/DDBJ databases">
        <title>Genomic Encyclopedia of Type Strains, Phase IV (KMG-IV): sequencing the most valuable type-strain genomes for metagenomic binning, comparative biology and taxonomic classification.</title>
        <authorList>
            <person name="Goeker M."/>
        </authorList>
    </citation>
    <scope>NUCLEOTIDE SEQUENCE [LARGE SCALE GENOMIC DNA]</scope>
    <source>
        <strain evidence="2 3">BW863</strain>
    </source>
</reference>
<organism evidence="2 3">
    <name type="scientific">Methylovirgula ligni</name>
    <dbReference type="NCBI Taxonomy" id="569860"/>
    <lineage>
        <taxon>Bacteria</taxon>
        <taxon>Pseudomonadati</taxon>
        <taxon>Pseudomonadota</taxon>
        <taxon>Alphaproteobacteria</taxon>
        <taxon>Hyphomicrobiales</taxon>
        <taxon>Beijerinckiaceae</taxon>
        <taxon>Methylovirgula</taxon>
    </lineage>
</organism>
<sequence length="72" mass="8284">MPNVYIEPRPKGHREGSPIEDYVIEDHAGHALHKTKTQHEAIEWAKAQGHHPLVARVRHENDKKTPGHWRSA</sequence>
<keyword evidence="3" id="KW-1185">Reference proteome</keyword>
<dbReference type="OrthoDB" id="122582at2"/>
<comment type="caution">
    <text evidence="2">The sequence shown here is derived from an EMBL/GenBank/DDBJ whole genome shotgun (WGS) entry which is preliminary data.</text>
</comment>
<evidence type="ECO:0000313" key="2">
    <source>
        <dbReference type="EMBL" id="REF84187.1"/>
    </source>
</evidence>
<gene>
    <name evidence="2" type="ORF">DES32_3034</name>
</gene>
<dbReference type="RefSeq" id="WP_115837541.1">
    <property type="nucleotide sequence ID" value="NZ_CP025086.1"/>
</dbReference>
<evidence type="ECO:0000313" key="3">
    <source>
        <dbReference type="Proteomes" id="UP000256900"/>
    </source>
</evidence>
<name>A0A3D9YNQ1_9HYPH</name>